<evidence type="ECO:0000256" key="4">
    <source>
        <dbReference type="RuleBase" id="RU361187"/>
    </source>
</evidence>
<dbReference type="SUPFAM" id="SSF49899">
    <property type="entry name" value="Concanavalin A-like lectins/glucanases"/>
    <property type="match status" value="1"/>
</dbReference>
<sequence length="500" mass="54105">MSTHPILPGFHPDPSVCWAGDAYYLATSSFEYFPGVPLFRSTDLLRWEQVGNVLDRAEQLRVVRGAAAGSTGIFAPTLRFHDGEFWLVTTNLIERAKGHLIVHTTDPGKGWSAPVYTDGAIGIDPDLAWDEQGTCHLTWAHEDGIRQAAVDPRTGHLLSEPRTVWTGTGLAHPEAPHLYARNGWWYLVIAEGGTERGHAVSVARSRSVGGPFDPHPANPVFSHRSTRHPVQNTGHADLVASPDGSWAMVYLGVRPRGSTPGFHVNGRETFLAGVEWVDDWPVVVEDAFGVPPQPTSFVDDFADGVLHPRWISPGVTLDTFVRCEDADAPRDGGVTLRAGRPQGGREPHHLLAVRARDAEWQAKATVPVGDVALVVQIDAEHWVGVERRGDVLTARAVVGPFDQELGAAAGVSAHSPLAIRAVDMSEAYGLHNGPDRLELGYVQDGRFRVLAEMDGRYLSTEVACGFTGRVVGVEALEGDAVLTEFAYDTHLAEPRATSAG</sequence>
<dbReference type="InterPro" id="IPR051795">
    <property type="entry name" value="Glycosyl_Hydrlase_43"/>
</dbReference>
<dbReference type="RefSeq" id="WP_345679044.1">
    <property type="nucleotide sequence ID" value="NZ_BAABHS010000027.1"/>
</dbReference>
<dbReference type="InterPro" id="IPR023296">
    <property type="entry name" value="Glyco_hydro_beta-prop_sf"/>
</dbReference>
<dbReference type="CDD" id="cd18617">
    <property type="entry name" value="GH43_XynB-like"/>
    <property type="match status" value="1"/>
</dbReference>
<dbReference type="Gene3D" id="2.60.120.200">
    <property type="match status" value="1"/>
</dbReference>
<keyword evidence="6" id="KW-1185">Reference proteome</keyword>
<reference evidence="6" key="1">
    <citation type="journal article" date="2019" name="Int. J. Syst. Evol. Microbiol.">
        <title>The Global Catalogue of Microorganisms (GCM) 10K type strain sequencing project: providing services to taxonomists for standard genome sequencing and annotation.</title>
        <authorList>
            <consortium name="The Broad Institute Genomics Platform"/>
            <consortium name="The Broad Institute Genome Sequencing Center for Infectious Disease"/>
            <person name="Wu L."/>
            <person name="Ma J."/>
        </authorList>
    </citation>
    <scope>NUCLEOTIDE SEQUENCE [LARGE SCALE GENOMIC DNA]</scope>
    <source>
        <strain evidence="6">JCM 17986</strain>
    </source>
</reference>
<comment type="similarity">
    <text evidence="1 4">Belongs to the glycosyl hydrolase 43 family.</text>
</comment>
<evidence type="ECO:0000313" key="5">
    <source>
        <dbReference type="EMBL" id="GAA4983644.1"/>
    </source>
</evidence>
<dbReference type="Gene3D" id="2.115.10.20">
    <property type="entry name" value="Glycosyl hydrolase domain, family 43"/>
    <property type="match status" value="1"/>
</dbReference>
<gene>
    <name evidence="5" type="ORF">GCM10023205_61890</name>
</gene>
<dbReference type="Proteomes" id="UP001500466">
    <property type="component" value="Unassembled WGS sequence"/>
</dbReference>
<evidence type="ECO:0000256" key="2">
    <source>
        <dbReference type="ARBA" id="ARBA00022801"/>
    </source>
</evidence>
<evidence type="ECO:0000313" key="6">
    <source>
        <dbReference type="Proteomes" id="UP001500466"/>
    </source>
</evidence>
<evidence type="ECO:0000256" key="1">
    <source>
        <dbReference type="ARBA" id="ARBA00009865"/>
    </source>
</evidence>
<name>A0ABP9I174_9ACTN</name>
<dbReference type="PANTHER" id="PTHR42812:SF12">
    <property type="entry name" value="BETA-XYLOSIDASE-RELATED"/>
    <property type="match status" value="1"/>
</dbReference>
<dbReference type="InterPro" id="IPR013320">
    <property type="entry name" value="ConA-like_dom_sf"/>
</dbReference>
<organism evidence="5 6">
    <name type="scientific">Yinghuangia aomiensis</name>
    <dbReference type="NCBI Taxonomy" id="676205"/>
    <lineage>
        <taxon>Bacteria</taxon>
        <taxon>Bacillati</taxon>
        <taxon>Actinomycetota</taxon>
        <taxon>Actinomycetes</taxon>
        <taxon>Kitasatosporales</taxon>
        <taxon>Streptomycetaceae</taxon>
        <taxon>Yinghuangia</taxon>
    </lineage>
</organism>
<dbReference type="Pfam" id="PF04616">
    <property type="entry name" value="Glyco_hydro_43"/>
    <property type="match status" value="1"/>
</dbReference>
<keyword evidence="3 4" id="KW-0326">Glycosidase</keyword>
<comment type="caution">
    <text evidence="5">The sequence shown here is derived from an EMBL/GenBank/DDBJ whole genome shotgun (WGS) entry which is preliminary data.</text>
</comment>
<proteinExistence type="inferred from homology"/>
<dbReference type="EMBL" id="BAABHS010000027">
    <property type="protein sequence ID" value="GAA4983644.1"/>
    <property type="molecule type" value="Genomic_DNA"/>
</dbReference>
<dbReference type="PANTHER" id="PTHR42812">
    <property type="entry name" value="BETA-XYLOSIDASE"/>
    <property type="match status" value="1"/>
</dbReference>
<protein>
    <submittedName>
        <fullName evidence="5">Glycoside hydrolase family 43 protein</fullName>
    </submittedName>
</protein>
<dbReference type="SUPFAM" id="SSF75005">
    <property type="entry name" value="Arabinanase/levansucrase/invertase"/>
    <property type="match status" value="1"/>
</dbReference>
<evidence type="ECO:0000256" key="3">
    <source>
        <dbReference type="ARBA" id="ARBA00023295"/>
    </source>
</evidence>
<dbReference type="GO" id="GO:0016787">
    <property type="term" value="F:hydrolase activity"/>
    <property type="evidence" value="ECO:0007669"/>
    <property type="project" value="UniProtKB-KW"/>
</dbReference>
<accession>A0ABP9I174</accession>
<keyword evidence="2 4" id="KW-0378">Hydrolase</keyword>
<dbReference type="InterPro" id="IPR006710">
    <property type="entry name" value="Glyco_hydro_43"/>
</dbReference>